<evidence type="ECO:0000313" key="3">
    <source>
        <dbReference type="Proteomes" id="UP001201812"/>
    </source>
</evidence>
<feature type="region of interest" description="Disordered" evidence="1">
    <location>
        <begin position="1"/>
        <end position="48"/>
    </location>
</feature>
<reference evidence="2" key="1">
    <citation type="submission" date="2022-01" db="EMBL/GenBank/DDBJ databases">
        <title>Genome Sequence Resource for Two Populations of Ditylenchus destructor, the Migratory Endoparasitic Phytonematode.</title>
        <authorList>
            <person name="Zhang H."/>
            <person name="Lin R."/>
            <person name="Xie B."/>
        </authorList>
    </citation>
    <scope>NUCLEOTIDE SEQUENCE</scope>
    <source>
        <strain evidence="2">BazhouSP</strain>
    </source>
</reference>
<evidence type="ECO:0000256" key="1">
    <source>
        <dbReference type="SAM" id="MobiDB-lite"/>
    </source>
</evidence>
<proteinExistence type="predicted"/>
<evidence type="ECO:0000313" key="2">
    <source>
        <dbReference type="EMBL" id="KAI1710148.1"/>
    </source>
</evidence>
<feature type="compositionally biased region" description="Polar residues" evidence="1">
    <location>
        <begin position="1"/>
        <end position="11"/>
    </location>
</feature>
<protein>
    <submittedName>
        <fullName evidence="2">Uncharacterized protein</fullName>
    </submittedName>
</protein>
<organism evidence="2 3">
    <name type="scientific">Ditylenchus destructor</name>
    <dbReference type="NCBI Taxonomy" id="166010"/>
    <lineage>
        <taxon>Eukaryota</taxon>
        <taxon>Metazoa</taxon>
        <taxon>Ecdysozoa</taxon>
        <taxon>Nematoda</taxon>
        <taxon>Chromadorea</taxon>
        <taxon>Rhabditida</taxon>
        <taxon>Tylenchina</taxon>
        <taxon>Tylenchomorpha</taxon>
        <taxon>Sphaerularioidea</taxon>
        <taxon>Anguinidae</taxon>
        <taxon>Anguininae</taxon>
        <taxon>Ditylenchus</taxon>
    </lineage>
</organism>
<dbReference type="EMBL" id="JAKKPZ010000027">
    <property type="protein sequence ID" value="KAI1710148.1"/>
    <property type="molecule type" value="Genomic_DNA"/>
</dbReference>
<comment type="caution">
    <text evidence="2">The sequence shown here is derived from an EMBL/GenBank/DDBJ whole genome shotgun (WGS) entry which is preliminary data.</text>
</comment>
<name>A0AAD4MX70_9BILA</name>
<feature type="compositionally biased region" description="Basic and acidic residues" evidence="1">
    <location>
        <begin position="12"/>
        <end position="31"/>
    </location>
</feature>
<gene>
    <name evidence="2" type="ORF">DdX_10822</name>
</gene>
<dbReference type="AlphaFoldDB" id="A0AAD4MX70"/>
<accession>A0AAD4MX70</accession>
<feature type="region of interest" description="Disordered" evidence="1">
    <location>
        <begin position="67"/>
        <end position="151"/>
    </location>
</feature>
<feature type="compositionally biased region" description="Low complexity" evidence="1">
    <location>
        <begin position="35"/>
        <end position="46"/>
    </location>
</feature>
<keyword evidence="3" id="KW-1185">Reference proteome</keyword>
<dbReference type="Proteomes" id="UP001201812">
    <property type="component" value="Unassembled WGS sequence"/>
</dbReference>
<sequence length="264" mass="29944">MSSPTTSSINANEDRRLEIADDDDATSKSSRENTSPFRSPSLSMSLRLRKRKVSYCEMDEVEQKVNEDRVAPIQLPPATTPTRDNSHPRQLLPVTTPTRDNSHPWHLPPATAPTRDSSHPRQLPPATAPTRDSSHPRQLPPLRKKRQLPPLGTYPRRLIPVWNNIKYLAQYKGNIAQQNPYINSLSQAMQHAFVKKIGDLSDPDWLKSTHFNVNVAVTAAFLDHIVHSQLAYLCDKIPAFDYEKMKQIIGQSPRITSTKRTMFP</sequence>